<evidence type="ECO:0000256" key="2">
    <source>
        <dbReference type="ARBA" id="ARBA00023239"/>
    </source>
</evidence>
<evidence type="ECO:0000256" key="3">
    <source>
        <dbReference type="SAM" id="SignalP"/>
    </source>
</evidence>
<evidence type="ECO:0000313" key="6">
    <source>
        <dbReference type="Proteomes" id="UP001302274"/>
    </source>
</evidence>
<sequence>MLKLYLFILTQLFLSFKVEACPSPSAIVYTLDANSFYNDAHHSLIDPELKKKHDDAVKPLENFIRSIAKMSDKYIQDPVKNLSEGHCANAWILSWAKQNAMLGEMKTNQSYSERKWMLAGIGLVYGKTRAIIKPDENLIIESWLKKLADLTMVHSDQYKGTRNNHYYWEGLAVGVVGAITKDSKYLSWSKQVFSNAMDKIQKDGSLIEEMNRGKRAIHYQAFATAPLVVMSSILDLQSDKLKELVRFTYLAISHPETIEKRLGVKQDALTPSNLGWLLVYLRRNPDAEISNFLKTKSSLYTSKLGGNLNLVNPLENISSTKVTK</sequence>
<reference evidence="5 6" key="1">
    <citation type="submission" date="2023-11" db="EMBL/GenBank/DDBJ databases">
        <title>A Novel Polar Bacteriovorax (B. antarcticus) Isolated from the Biocrust in Antarctica.</title>
        <authorList>
            <person name="Mun W."/>
            <person name="Choi S.Y."/>
            <person name="Mitchell R.J."/>
        </authorList>
    </citation>
    <scope>NUCLEOTIDE SEQUENCE [LARGE SCALE GENOMIC DNA]</scope>
    <source>
        <strain evidence="5 6">PP10</strain>
    </source>
</reference>
<gene>
    <name evidence="5" type="ORF">SHI21_03905</name>
</gene>
<evidence type="ECO:0000313" key="5">
    <source>
        <dbReference type="EMBL" id="MEA9355327.1"/>
    </source>
</evidence>
<proteinExistence type="predicted"/>
<feature type="chain" id="PRO_5047220215" evidence="3">
    <location>
        <begin position="21"/>
        <end position="324"/>
    </location>
</feature>
<feature type="domain" description="Alginate lyase" evidence="4">
    <location>
        <begin position="33"/>
        <end position="241"/>
    </location>
</feature>
<feature type="signal peptide" evidence="3">
    <location>
        <begin position="1"/>
        <end position="20"/>
    </location>
</feature>
<keyword evidence="6" id="KW-1185">Reference proteome</keyword>
<dbReference type="Proteomes" id="UP001302274">
    <property type="component" value="Unassembled WGS sequence"/>
</dbReference>
<protein>
    <submittedName>
        <fullName evidence="5">Alginate lyase family protein</fullName>
    </submittedName>
</protein>
<comment type="caution">
    <text evidence="5">The sequence shown here is derived from an EMBL/GenBank/DDBJ whole genome shotgun (WGS) entry which is preliminary data.</text>
</comment>
<dbReference type="Pfam" id="PF05426">
    <property type="entry name" value="Alginate_lyase"/>
    <property type="match status" value="1"/>
</dbReference>
<dbReference type="RefSeq" id="WP_323574824.1">
    <property type="nucleotide sequence ID" value="NZ_JAYGJQ010000001.1"/>
</dbReference>
<evidence type="ECO:0000259" key="4">
    <source>
        <dbReference type="Pfam" id="PF05426"/>
    </source>
</evidence>
<evidence type="ECO:0000256" key="1">
    <source>
        <dbReference type="ARBA" id="ARBA00022729"/>
    </source>
</evidence>
<dbReference type="InterPro" id="IPR008397">
    <property type="entry name" value="Alginate_lyase_dom"/>
</dbReference>
<dbReference type="GO" id="GO:0016829">
    <property type="term" value="F:lyase activity"/>
    <property type="evidence" value="ECO:0007669"/>
    <property type="project" value="UniProtKB-KW"/>
</dbReference>
<keyword evidence="1 3" id="KW-0732">Signal</keyword>
<dbReference type="Gene3D" id="1.50.10.100">
    <property type="entry name" value="Chondroitin AC/alginate lyase"/>
    <property type="match status" value="1"/>
</dbReference>
<dbReference type="EMBL" id="JAYGJQ010000001">
    <property type="protein sequence ID" value="MEA9355327.1"/>
    <property type="molecule type" value="Genomic_DNA"/>
</dbReference>
<dbReference type="SUPFAM" id="SSF48230">
    <property type="entry name" value="Chondroitin AC/alginate lyase"/>
    <property type="match status" value="1"/>
</dbReference>
<keyword evidence="2 5" id="KW-0456">Lyase</keyword>
<name>A0ABU5VQL6_9BACT</name>
<accession>A0ABU5VQL6</accession>
<organism evidence="5 6">
    <name type="scientific">Bacteriovorax antarcticus</name>
    <dbReference type="NCBI Taxonomy" id="3088717"/>
    <lineage>
        <taxon>Bacteria</taxon>
        <taxon>Pseudomonadati</taxon>
        <taxon>Bdellovibrionota</taxon>
        <taxon>Bacteriovoracia</taxon>
        <taxon>Bacteriovoracales</taxon>
        <taxon>Bacteriovoracaceae</taxon>
        <taxon>Bacteriovorax</taxon>
    </lineage>
</organism>
<dbReference type="InterPro" id="IPR008929">
    <property type="entry name" value="Chondroitin_lyas"/>
</dbReference>